<feature type="region of interest" description="Disordered" evidence="1">
    <location>
        <begin position="1"/>
        <end position="52"/>
    </location>
</feature>
<protein>
    <submittedName>
        <fullName evidence="2">Uncharacterized protein</fullName>
    </submittedName>
</protein>
<feature type="non-terminal residue" evidence="2">
    <location>
        <position position="52"/>
    </location>
</feature>
<name>A0ABC8SJ98_9AQUA</name>
<organism evidence="2 3">
    <name type="scientific">Ilex paraguariensis</name>
    <name type="common">yerba mate</name>
    <dbReference type="NCBI Taxonomy" id="185542"/>
    <lineage>
        <taxon>Eukaryota</taxon>
        <taxon>Viridiplantae</taxon>
        <taxon>Streptophyta</taxon>
        <taxon>Embryophyta</taxon>
        <taxon>Tracheophyta</taxon>
        <taxon>Spermatophyta</taxon>
        <taxon>Magnoliopsida</taxon>
        <taxon>eudicotyledons</taxon>
        <taxon>Gunneridae</taxon>
        <taxon>Pentapetalae</taxon>
        <taxon>asterids</taxon>
        <taxon>campanulids</taxon>
        <taxon>Aquifoliales</taxon>
        <taxon>Aquifoliaceae</taxon>
        <taxon>Ilex</taxon>
    </lineage>
</organism>
<evidence type="ECO:0000313" key="3">
    <source>
        <dbReference type="Proteomes" id="UP001642360"/>
    </source>
</evidence>
<dbReference type="Proteomes" id="UP001642360">
    <property type="component" value="Unassembled WGS sequence"/>
</dbReference>
<proteinExistence type="predicted"/>
<feature type="non-terminal residue" evidence="2">
    <location>
        <position position="1"/>
    </location>
</feature>
<keyword evidence="3" id="KW-1185">Reference proteome</keyword>
<comment type="caution">
    <text evidence="2">The sequence shown here is derived from an EMBL/GenBank/DDBJ whole genome shotgun (WGS) entry which is preliminary data.</text>
</comment>
<evidence type="ECO:0000313" key="2">
    <source>
        <dbReference type="EMBL" id="CAK9157263.1"/>
    </source>
</evidence>
<evidence type="ECO:0000256" key="1">
    <source>
        <dbReference type="SAM" id="MobiDB-lite"/>
    </source>
</evidence>
<reference evidence="2 3" key="1">
    <citation type="submission" date="2024-02" db="EMBL/GenBank/DDBJ databases">
        <authorList>
            <person name="Vignale AGUSTIN F."/>
            <person name="Sosa J E."/>
            <person name="Modenutti C."/>
        </authorList>
    </citation>
    <scope>NUCLEOTIDE SEQUENCE [LARGE SCALE GENOMIC DNA]</scope>
</reference>
<dbReference type="EMBL" id="CAUOFW020002970">
    <property type="protein sequence ID" value="CAK9157263.1"/>
    <property type="molecule type" value="Genomic_DNA"/>
</dbReference>
<accession>A0ABC8SJ98</accession>
<gene>
    <name evidence="2" type="ORF">ILEXP_LOCUS25814</name>
</gene>
<dbReference type="AlphaFoldDB" id="A0ABC8SJ98"/>
<sequence length="52" mass="5311">AAGVALGASNEALGVGNKATGSRGDGGRNNVTQHPQRRKHRGKIVVDDDSSK</sequence>